<accession>A0ACB9E812</accession>
<protein>
    <submittedName>
        <fullName evidence="1">Uncharacterized protein</fullName>
    </submittedName>
</protein>
<reference evidence="1 2" key="2">
    <citation type="journal article" date="2022" name="Mol. Ecol. Resour.">
        <title>The genomes of chicory, endive, great burdock and yacon provide insights into Asteraceae paleo-polyploidization history and plant inulin production.</title>
        <authorList>
            <person name="Fan W."/>
            <person name="Wang S."/>
            <person name="Wang H."/>
            <person name="Wang A."/>
            <person name="Jiang F."/>
            <person name="Liu H."/>
            <person name="Zhao H."/>
            <person name="Xu D."/>
            <person name="Zhang Y."/>
        </authorList>
    </citation>
    <scope>NUCLEOTIDE SEQUENCE [LARGE SCALE GENOMIC DNA]</scope>
    <source>
        <strain evidence="2">cv. Yunnan</strain>
        <tissue evidence="1">Leaves</tissue>
    </source>
</reference>
<name>A0ACB9E812_9ASTR</name>
<organism evidence="1 2">
    <name type="scientific">Smallanthus sonchifolius</name>
    <dbReference type="NCBI Taxonomy" id="185202"/>
    <lineage>
        <taxon>Eukaryota</taxon>
        <taxon>Viridiplantae</taxon>
        <taxon>Streptophyta</taxon>
        <taxon>Embryophyta</taxon>
        <taxon>Tracheophyta</taxon>
        <taxon>Spermatophyta</taxon>
        <taxon>Magnoliopsida</taxon>
        <taxon>eudicotyledons</taxon>
        <taxon>Gunneridae</taxon>
        <taxon>Pentapetalae</taxon>
        <taxon>asterids</taxon>
        <taxon>campanulids</taxon>
        <taxon>Asterales</taxon>
        <taxon>Asteraceae</taxon>
        <taxon>Asteroideae</taxon>
        <taxon>Heliantheae alliance</taxon>
        <taxon>Millerieae</taxon>
        <taxon>Smallanthus</taxon>
    </lineage>
</organism>
<dbReference type="EMBL" id="CM042035">
    <property type="protein sequence ID" value="KAI3754728.1"/>
    <property type="molecule type" value="Genomic_DNA"/>
</dbReference>
<evidence type="ECO:0000313" key="1">
    <source>
        <dbReference type="EMBL" id="KAI3754728.1"/>
    </source>
</evidence>
<keyword evidence="2" id="KW-1185">Reference proteome</keyword>
<reference evidence="2" key="1">
    <citation type="journal article" date="2022" name="Mol. Ecol. Resour.">
        <title>The genomes of chicory, endive, great burdock and yacon provide insights into Asteraceae palaeo-polyploidization history and plant inulin production.</title>
        <authorList>
            <person name="Fan W."/>
            <person name="Wang S."/>
            <person name="Wang H."/>
            <person name="Wang A."/>
            <person name="Jiang F."/>
            <person name="Liu H."/>
            <person name="Zhao H."/>
            <person name="Xu D."/>
            <person name="Zhang Y."/>
        </authorList>
    </citation>
    <scope>NUCLEOTIDE SEQUENCE [LARGE SCALE GENOMIC DNA]</scope>
    <source>
        <strain evidence="2">cv. Yunnan</strain>
    </source>
</reference>
<dbReference type="Proteomes" id="UP001056120">
    <property type="component" value="Linkage Group LG18"/>
</dbReference>
<sequence>MPDRNHVSWSAMISGYDQAGRPLKAIQLFSRMKVEEANEFVYASAVSACANVSFVSNSLDSMNMKYGWSSDALSVFITNSERHTVAYDAMVKGLVENKQVEKAYEMFKLMCQ</sequence>
<evidence type="ECO:0000313" key="2">
    <source>
        <dbReference type="Proteomes" id="UP001056120"/>
    </source>
</evidence>
<gene>
    <name evidence="1" type="ORF">L1987_54517</name>
</gene>
<proteinExistence type="predicted"/>
<comment type="caution">
    <text evidence="1">The sequence shown here is derived from an EMBL/GenBank/DDBJ whole genome shotgun (WGS) entry which is preliminary data.</text>
</comment>